<feature type="region of interest" description="Disordered" evidence="1">
    <location>
        <begin position="76"/>
        <end position="118"/>
    </location>
</feature>
<feature type="region of interest" description="Disordered" evidence="1">
    <location>
        <begin position="571"/>
        <end position="609"/>
    </location>
</feature>
<dbReference type="EMBL" id="KN880563">
    <property type="protein sequence ID" value="KIY66163.1"/>
    <property type="molecule type" value="Genomic_DNA"/>
</dbReference>
<proteinExistence type="predicted"/>
<feature type="compositionally biased region" description="Basic residues" evidence="1">
    <location>
        <begin position="412"/>
        <end position="428"/>
    </location>
</feature>
<dbReference type="OrthoDB" id="3194584at2759"/>
<feature type="region of interest" description="Disordered" evidence="1">
    <location>
        <begin position="248"/>
        <end position="334"/>
    </location>
</feature>
<evidence type="ECO:0000313" key="3">
    <source>
        <dbReference type="Proteomes" id="UP000054007"/>
    </source>
</evidence>
<sequence length="609" mass="69081">MNGYEGGDLSLNTGHLSNYGQTAYPTPGPSAYPDFTSPSPTNQYTHSLANGLDMTHQMQHTPQQNSWNDMYPLEQRLSHQMPPPSPMLPSPRQPQQQFQQWNATPPPSLLHEQHRHQQHRQSLPNMLPNQMRGMPMPVNGGGGVQYSNNQMMQDPASAQRRDEEVLLRTLAQATIQRVSFKEALNRLHGTHGHAANLWKDYYLENKYRLDNQLNNFLSKRQAKIKMEHHTPGASPIPSHVSSQSQIPMNNLAMNPFPMRQPSQPQEPLPTTISPAQIHIPPAARSTSKTDVRRSTNPVQTAPPPPSTASPNPGSRSPSPPTLILPSGRGNKFTPQDKDFFIKFITRRLKQDPSLTRNDLCDLLAEKAPHHSSQSWGSHWAGNHELPDKILAEAKGEVPESEMLEDDEDKPKAKSKPKAKPTARSNRRRRVDDSDEEEEAPLPAKRAPARRRPSYREISSDEEVVDEPEDDYEETDGLTEDMPWEDDADYREEQDDDHEFPEFDEKSMGRPGGPYTESDFAILARYIATYADFSAASHQEKWATYHKNYPQRTAKAWSDYYRRNDKGLEKLAQRIRQRVPPVHGTTGNNISKRKSQDDAPGRRTRRKATS</sequence>
<reference evidence="2 3" key="1">
    <citation type="journal article" date="2015" name="Fungal Genet. Biol.">
        <title>Evolution of novel wood decay mechanisms in Agaricales revealed by the genome sequences of Fistulina hepatica and Cylindrobasidium torrendii.</title>
        <authorList>
            <person name="Floudas D."/>
            <person name="Held B.W."/>
            <person name="Riley R."/>
            <person name="Nagy L.G."/>
            <person name="Koehler G."/>
            <person name="Ransdell A.S."/>
            <person name="Younus H."/>
            <person name="Chow J."/>
            <person name="Chiniquy J."/>
            <person name="Lipzen A."/>
            <person name="Tritt A."/>
            <person name="Sun H."/>
            <person name="Haridas S."/>
            <person name="LaButti K."/>
            <person name="Ohm R.A."/>
            <person name="Kues U."/>
            <person name="Blanchette R.A."/>
            <person name="Grigoriev I.V."/>
            <person name="Minto R.E."/>
            <person name="Hibbett D.S."/>
        </authorList>
    </citation>
    <scope>NUCLEOTIDE SEQUENCE [LARGE SCALE GENOMIC DNA]</scope>
    <source>
        <strain evidence="2 3">FP15055 ss-10</strain>
    </source>
</reference>
<dbReference type="STRING" id="1314674.A0A0D7B6G4"/>
<feature type="compositionally biased region" description="Polar residues" evidence="1">
    <location>
        <begin position="36"/>
        <end position="47"/>
    </location>
</feature>
<evidence type="ECO:0000313" key="2">
    <source>
        <dbReference type="EMBL" id="KIY66163.1"/>
    </source>
</evidence>
<feature type="compositionally biased region" description="Polar residues" evidence="1">
    <location>
        <begin position="260"/>
        <end position="274"/>
    </location>
</feature>
<accession>A0A0D7B6G4</accession>
<organism evidence="2 3">
    <name type="scientific">Cylindrobasidium torrendii FP15055 ss-10</name>
    <dbReference type="NCBI Taxonomy" id="1314674"/>
    <lineage>
        <taxon>Eukaryota</taxon>
        <taxon>Fungi</taxon>
        <taxon>Dikarya</taxon>
        <taxon>Basidiomycota</taxon>
        <taxon>Agaricomycotina</taxon>
        <taxon>Agaricomycetes</taxon>
        <taxon>Agaricomycetidae</taxon>
        <taxon>Agaricales</taxon>
        <taxon>Marasmiineae</taxon>
        <taxon>Physalacriaceae</taxon>
        <taxon>Cylindrobasidium</taxon>
    </lineage>
</organism>
<feature type="compositionally biased region" description="Acidic residues" evidence="1">
    <location>
        <begin position="459"/>
        <end position="498"/>
    </location>
</feature>
<dbReference type="Proteomes" id="UP000054007">
    <property type="component" value="Unassembled WGS sequence"/>
</dbReference>
<protein>
    <submittedName>
        <fullName evidence="2">Uncharacterized protein</fullName>
    </submittedName>
</protein>
<dbReference type="AlphaFoldDB" id="A0A0D7B6G4"/>
<dbReference type="CDD" id="cd11655">
    <property type="entry name" value="rap1_myb-like"/>
    <property type="match status" value="1"/>
</dbReference>
<dbReference type="Gene3D" id="1.10.10.60">
    <property type="entry name" value="Homeodomain-like"/>
    <property type="match status" value="1"/>
</dbReference>
<evidence type="ECO:0000256" key="1">
    <source>
        <dbReference type="SAM" id="MobiDB-lite"/>
    </source>
</evidence>
<gene>
    <name evidence="2" type="ORF">CYLTODRAFT_423661</name>
</gene>
<keyword evidence="3" id="KW-1185">Reference proteome</keyword>
<feature type="compositionally biased region" description="Low complexity" evidence="1">
    <location>
        <begin position="93"/>
        <end position="103"/>
    </location>
</feature>
<feature type="compositionally biased region" description="Acidic residues" evidence="1">
    <location>
        <begin position="398"/>
        <end position="407"/>
    </location>
</feature>
<feature type="compositionally biased region" description="Pro residues" evidence="1">
    <location>
        <begin position="81"/>
        <end position="92"/>
    </location>
</feature>
<name>A0A0D7B6G4_9AGAR</name>
<feature type="region of interest" description="Disordered" evidence="1">
    <location>
        <begin position="390"/>
        <end position="513"/>
    </location>
</feature>
<feature type="region of interest" description="Disordered" evidence="1">
    <location>
        <begin position="18"/>
        <end position="47"/>
    </location>
</feature>